<sequence>MNLLNYTLKYLSIALLLVISIWAVLFYLNMIDEVQDSLDDGLENSKMLVIQRVEKDSGIITRSGFSEHNYEIKEIGERHGLKFKDRYRDTMMYTLNEKDLEPFRMLTTVFNQDNRYYEMKVVASTVEEDDLVRSLLYSLIWLYAAIIISFFVINHLLLRKIWTPFYQLLRRLKSFRLDKDQGIETTKTDVTEFKELNEAVNGLVEQSVNTYGSQKQFIENAAHELQTPLAISLNRLELLAENEGLTDQHLESIGLVIGTLQRLTRLNKSLLLLSKIENKQYGELALLSINTLVRSLISEYEDFAEMKSIRIQLEEEGQTSLAMNKDLAAILISNLLKNAITHNVNGGTVRILITENVLMISNTGAAASLDQEKIFKRFQKNSREQSSTGLGLAIVKAITDLYGFRVKYSYTDQHHIQINFK</sequence>
<gene>
    <name evidence="10" type="ORF">SAMN04488522_105350</name>
</gene>
<evidence type="ECO:0000259" key="9">
    <source>
        <dbReference type="PROSITE" id="PS50109"/>
    </source>
</evidence>
<reference evidence="11" key="1">
    <citation type="submission" date="2016-11" db="EMBL/GenBank/DDBJ databases">
        <authorList>
            <person name="Varghese N."/>
            <person name="Submissions S."/>
        </authorList>
    </citation>
    <scope>NUCLEOTIDE SEQUENCE [LARGE SCALE GENOMIC DNA]</scope>
    <source>
        <strain evidence="11">DSM 16990</strain>
    </source>
</reference>
<dbReference type="PROSITE" id="PS50109">
    <property type="entry name" value="HIS_KIN"/>
    <property type="match status" value="1"/>
</dbReference>
<evidence type="ECO:0000256" key="6">
    <source>
        <dbReference type="ARBA" id="ARBA00022777"/>
    </source>
</evidence>
<dbReference type="Pfam" id="PF02518">
    <property type="entry name" value="HATPase_c"/>
    <property type="match status" value="1"/>
</dbReference>
<keyword evidence="3" id="KW-0597">Phosphoprotein</keyword>
<dbReference type="EC" id="2.7.13.3" evidence="2"/>
<protein>
    <recommendedName>
        <fullName evidence="2">histidine kinase</fullName>
        <ecNumber evidence="2">2.7.13.3</ecNumber>
    </recommendedName>
</protein>
<dbReference type="InterPro" id="IPR036097">
    <property type="entry name" value="HisK_dim/P_sf"/>
</dbReference>
<dbReference type="CDD" id="cd00082">
    <property type="entry name" value="HisKA"/>
    <property type="match status" value="1"/>
</dbReference>
<proteinExistence type="predicted"/>
<dbReference type="PANTHER" id="PTHR45436:SF5">
    <property type="entry name" value="SENSOR HISTIDINE KINASE TRCS"/>
    <property type="match status" value="1"/>
</dbReference>
<evidence type="ECO:0000256" key="4">
    <source>
        <dbReference type="ARBA" id="ARBA00022679"/>
    </source>
</evidence>
<feature type="transmembrane region" description="Helical" evidence="8">
    <location>
        <begin position="7"/>
        <end position="28"/>
    </location>
</feature>
<dbReference type="Pfam" id="PF00512">
    <property type="entry name" value="HisKA"/>
    <property type="match status" value="1"/>
</dbReference>
<keyword evidence="11" id="KW-1185">Reference proteome</keyword>
<dbReference type="SUPFAM" id="SSF47384">
    <property type="entry name" value="Homodimeric domain of signal transducing histidine kinase"/>
    <property type="match status" value="1"/>
</dbReference>
<keyword evidence="6 10" id="KW-0418">Kinase</keyword>
<evidence type="ECO:0000256" key="8">
    <source>
        <dbReference type="SAM" id="Phobius"/>
    </source>
</evidence>
<evidence type="ECO:0000256" key="7">
    <source>
        <dbReference type="ARBA" id="ARBA00022989"/>
    </source>
</evidence>
<dbReference type="RefSeq" id="WP_073234932.1">
    <property type="nucleotide sequence ID" value="NZ_FQUQ01000005.1"/>
</dbReference>
<dbReference type="EMBL" id="FQUQ01000005">
    <property type="protein sequence ID" value="SHG39817.1"/>
    <property type="molecule type" value="Genomic_DNA"/>
</dbReference>
<evidence type="ECO:0000256" key="1">
    <source>
        <dbReference type="ARBA" id="ARBA00000085"/>
    </source>
</evidence>
<feature type="domain" description="Histidine kinase" evidence="9">
    <location>
        <begin position="220"/>
        <end position="421"/>
    </location>
</feature>
<feature type="transmembrane region" description="Helical" evidence="8">
    <location>
        <begin position="135"/>
        <end position="158"/>
    </location>
</feature>
<dbReference type="Proteomes" id="UP000184287">
    <property type="component" value="Unassembled WGS sequence"/>
</dbReference>
<dbReference type="InterPro" id="IPR036890">
    <property type="entry name" value="HATPase_C_sf"/>
</dbReference>
<comment type="catalytic activity">
    <reaction evidence="1">
        <text>ATP + protein L-histidine = ADP + protein N-phospho-L-histidine.</text>
        <dbReference type="EC" id="2.7.13.3"/>
    </reaction>
</comment>
<dbReference type="InterPro" id="IPR003661">
    <property type="entry name" value="HisK_dim/P_dom"/>
</dbReference>
<dbReference type="PANTHER" id="PTHR45436">
    <property type="entry name" value="SENSOR HISTIDINE KINASE YKOH"/>
    <property type="match status" value="1"/>
</dbReference>
<dbReference type="Gene3D" id="3.30.565.10">
    <property type="entry name" value="Histidine kinase-like ATPase, C-terminal domain"/>
    <property type="match status" value="1"/>
</dbReference>
<dbReference type="GO" id="GO:0000155">
    <property type="term" value="F:phosphorelay sensor kinase activity"/>
    <property type="evidence" value="ECO:0007669"/>
    <property type="project" value="InterPro"/>
</dbReference>
<dbReference type="OrthoDB" id="1522504at2"/>
<evidence type="ECO:0000313" key="11">
    <source>
        <dbReference type="Proteomes" id="UP000184287"/>
    </source>
</evidence>
<dbReference type="GO" id="GO:0005886">
    <property type="term" value="C:plasma membrane"/>
    <property type="evidence" value="ECO:0007669"/>
    <property type="project" value="TreeGrafter"/>
</dbReference>
<keyword evidence="5 8" id="KW-0812">Transmembrane</keyword>
<dbReference type="InterPro" id="IPR050428">
    <property type="entry name" value="TCS_sensor_his_kinase"/>
</dbReference>
<keyword evidence="4" id="KW-0808">Transferase</keyword>
<dbReference type="InterPro" id="IPR005467">
    <property type="entry name" value="His_kinase_dom"/>
</dbReference>
<evidence type="ECO:0000313" key="10">
    <source>
        <dbReference type="EMBL" id="SHG39817.1"/>
    </source>
</evidence>
<keyword evidence="7 8" id="KW-1133">Transmembrane helix</keyword>
<dbReference type="InterPro" id="IPR003594">
    <property type="entry name" value="HATPase_dom"/>
</dbReference>
<name>A0A1M5JGY6_9SPHI</name>
<dbReference type="SMART" id="SM00388">
    <property type="entry name" value="HisKA"/>
    <property type="match status" value="1"/>
</dbReference>
<evidence type="ECO:0000256" key="2">
    <source>
        <dbReference type="ARBA" id="ARBA00012438"/>
    </source>
</evidence>
<organism evidence="10 11">
    <name type="scientific">Pedobacter caeni</name>
    <dbReference type="NCBI Taxonomy" id="288992"/>
    <lineage>
        <taxon>Bacteria</taxon>
        <taxon>Pseudomonadati</taxon>
        <taxon>Bacteroidota</taxon>
        <taxon>Sphingobacteriia</taxon>
        <taxon>Sphingobacteriales</taxon>
        <taxon>Sphingobacteriaceae</taxon>
        <taxon>Pedobacter</taxon>
    </lineage>
</organism>
<evidence type="ECO:0000256" key="3">
    <source>
        <dbReference type="ARBA" id="ARBA00022553"/>
    </source>
</evidence>
<dbReference type="SMART" id="SM00387">
    <property type="entry name" value="HATPase_c"/>
    <property type="match status" value="1"/>
</dbReference>
<dbReference type="STRING" id="288992.SAMN04488522_105350"/>
<accession>A0A1M5JGY6</accession>
<keyword evidence="8" id="KW-0472">Membrane</keyword>
<dbReference type="AlphaFoldDB" id="A0A1M5JGY6"/>
<evidence type="ECO:0000256" key="5">
    <source>
        <dbReference type="ARBA" id="ARBA00022692"/>
    </source>
</evidence>
<dbReference type="SUPFAM" id="SSF55874">
    <property type="entry name" value="ATPase domain of HSP90 chaperone/DNA topoisomerase II/histidine kinase"/>
    <property type="match status" value="1"/>
</dbReference>
<dbReference type="Gene3D" id="1.10.287.130">
    <property type="match status" value="1"/>
</dbReference>